<dbReference type="Proteomes" id="UP001451303">
    <property type="component" value="Unassembled WGS sequence"/>
</dbReference>
<evidence type="ECO:0000313" key="2">
    <source>
        <dbReference type="Proteomes" id="UP001451303"/>
    </source>
</evidence>
<sequence length="132" mass="15623">MPHYLSTPKKASIIVAINIKDPLYYSNNNIFRKFGVNKTTGYKVLQEANTLGGERTFYLVYIEIRGRKKKLSEEYITVLIDFLEKNRFDGRTIPYERLLNLISINLLYTVSRNIIQRALKYIDFQRYITCEQ</sequence>
<reference evidence="1 2" key="1">
    <citation type="submission" date="2023-09" db="EMBL/GenBank/DDBJ databases">
        <title>Multi-omics analysis of a traditional fermented food reveals byproduct-associated fungal strains for waste-to-food upcycling.</title>
        <authorList>
            <consortium name="Lawrence Berkeley National Laboratory"/>
            <person name="Rekdal V.M."/>
            <person name="Villalobos-Escobedo J.M."/>
            <person name="Rodriguez-Valeron N."/>
            <person name="Garcia M.O."/>
            <person name="Vasquez D.P."/>
            <person name="Damayanti I."/>
            <person name="Sorensen P.M."/>
            <person name="Baidoo E.E."/>
            <person name="De Carvalho A.C."/>
            <person name="Riley R."/>
            <person name="Lipzen A."/>
            <person name="He G."/>
            <person name="Yan M."/>
            <person name="Haridas S."/>
            <person name="Daum C."/>
            <person name="Yoshinaga Y."/>
            <person name="Ng V."/>
            <person name="Grigoriev I.V."/>
            <person name="Munk R."/>
            <person name="Nuraida L."/>
            <person name="Wijaya C.H."/>
            <person name="Morales P.-C."/>
            <person name="Keasling J.D."/>
        </authorList>
    </citation>
    <scope>NUCLEOTIDE SEQUENCE [LARGE SCALE GENOMIC DNA]</scope>
    <source>
        <strain evidence="1 2">FGSC 2613</strain>
    </source>
</reference>
<organism evidence="1 2">
    <name type="scientific">Neurospora intermedia</name>
    <dbReference type="NCBI Taxonomy" id="5142"/>
    <lineage>
        <taxon>Eukaryota</taxon>
        <taxon>Fungi</taxon>
        <taxon>Dikarya</taxon>
        <taxon>Ascomycota</taxon>
        <taxon>Pezizomycotina</taxon>
        <taxon>Sordariomycetes</taxon>
        <taxon>Sordariomycetidae</taxon>
        <taxon>Sordariales</taxon>
        <taxon>Sordariaceae</taxon>
        <taxon>Neurospora</taxon>
    </lineage>
</organism>
<accession>A0ABR3DSJ8</accession>
<keyword evidence="2" id="KW-1185">Reference proteome</keyword>
<name>A0ABR3DSJ8_NEUIN</name>
<gene>
    <name evidence="1" type="ORF">QR685DRAFT_432101</name>
</gene>
<comment type="caution">
    <text evidence="1">The sequence shown here is derived from an EMBL/GenBank/DDBJ whole genome shotgun (WGS) entry which is preliminary data.</text>
</comment>
<dbReference type="EMBL" id="JAVLET010000001">
    <property type="protein sequence ID" value="KAL0475636.1"/>
    <property type="molecule type" value="Genomic_DNA"/>
</dbReference>
<evidence type="ECO:0000313" key="1">
    <source>
        <dbReference type="EMBL" id="KAL0475636.1"/>
    </source>
</evidence>
<proteinExistence type="predicted"/>
<protein>
    <submittedName>
        <fullName evidence="1">Uncharacterized protein</fullName>
    </submittedName>
</protein>